<sequence>MTNRVYISPLEALSEMPQACGLRAILSSEMRAEQEHSVLVGEASGLARRVDR</sequence>
<dbReference type="RefSeq" id="WP_197356604.1">
    <property type="nucleotide sequence ID" value="NZ_CP036298.1"/>
</dbReference>
<name>A0A518G5T5_9BACT</name>
<protein>
    <submittedName>
        <fullName evidence="1">Uncharacterized protein</fullName>
    </submittedName>
</protein>
<dbReference type="Proteomes" id="UP000318017">
    <property type="component" value="Chromosome"/>
</dbReference>
<keyword evidence="2" id="KW-1185">Reference proteome</keyword>
<dbReference type="KEGG" id="ahel:Q31a_22340"/>
<accession>A0A518G5T5</accession>
<evidence type="ECO:0000313" key="2">
    <source>
        <dbReference type="Proteomes" id="UP000318017"/>
    </source>
</evidence>
<proteinExistence type="predicted"/>
<dbReference type="EMBL" id="CP036298">
    <property type="protein sequence ID" value="QDV23924.1"/>
    <property type="molecule type" value="Genomic_DNA"/>
</dbReference>
<evidence type="ECO:0000313" key="1">
    <source>
        <dbReference type="EMBL" id="QDV23924.1"/>
    </source>
</evidence>
<organism evidence="1 2">
    <name type="scientific">Aureliella helgolandensis</name>
    <dbReference type="NCBI Taxonomy" id="2527968"/>
    <lineage>
        <taxon>Bacteria</taxon>
        <taxon>Pseudomonadati</taxon>
        <taxon>Planctomycetota</taxon>
        <taxon>Planctomycetia</taxon>
        <taxon>Pirellulales</taxon>
        <taxon>Pirellulaceae</taxon>
        <taxon>Aureliella</taxon>
    </lineage>
</organism>
<dbReference type="AlphaFoldDB" id="A0A518G5T5"/>
<reference evidence="1 2" key="1">
    <citation type="submission" date="2019-02" db="EMBL/GenBank/DDBJ databases">
        <title>Deep-cultivation of Planctomycetes and their phenomic and genomic characterization uncovers novel biology.</title>
        <authorList>
            <person name="Wiegand S."/>
            <person name="Jogler M."/>
            <person name="Boedeker C."/>
            <person name="Pinto D."/>
            <person name="Vollmers J."/>
            <person name="Rivas-Marin E."/>
            <person name="Kohn T."/>
            <person name="Peeters S.H."/>
            <person name="Heuer A."/>
            <person name="Rast P."/>
            <person name="Oberbeckmann S."/>
            <person name="Bunk B."/>
            <person name="Jeske O."/>
            <person name="Meyerdierks A."/>
            <person name="Storesund J.E."/>
            <person name="Kallscheuer N."/>
            <person name="Luecker S."/>
            <person name="Lage O.M."/>
            <person name="Pohl T."/>
            <person name="Merkel B.J."/>
            <person name="Hornburger P."/>
            <person name="Mueller R.-W."/>
            <person name="Bruemmer F."/>
            <person name="Labrenz M."/>
            <person name="Spormann A.M."/>
            <person name="Op den Camp H."/>
            <person name="Overmann J."/>
            <person name="Amann R."/>
            <person name="Jetten M.S.M."/>
            <person name="Mascher T."/>
            <person name="Medema M.H."/>
            <person name="Devos D.P."/>
            <person name="Kaster A.-K."/>
            <person name="Ovreas L."/>
            <person name="Rohde M."/>
            <person name="Galperin M.Y."/>
            <person name="Jogler C."/>
        </authorList>
    </citation>
    <scope>NUCLEOTIDE SEQUENCE [LARGE SCALE GENOMIC DNA]</scope>
    <source>
        <strain evidence="1 2">Q31a</strain>
    </source>
</reference>
<gene>
    <name evidence="1" type="ORF">Q31a_22340</name>
</gene>